<protein>
    <submittedName>
        <fullName evidence="1">Uncharacterized protein</fullName>
    </submittedName>
</protein>
<dbReference type="eggNOG" id="ENOG50318PT">
    <property type="taxonomic scope" value="Bacteria"/>
</dbReference>
<comment type="caution">
    <text evidence="1">The sequence shown here is derived from an EMBL/GenBank/DDBJ whole genome shotgun (WGS) entry which is preliminary data.</text>
</comment>
<organism evidence="1 2">
    <name type="scientific">Ruminococcus callidus ATCC 27760</name>
    <dbReference type="NCBI Taxonomy" id="411473"/>
    <lineage>
        <taxon>Bacteria</taxon>
        <taxon>Bacillati</taxon>
        <taxon>Bacillota</taxon>
        <taxon>Clostridia</taxon>
        <taxon>Eubacteriales</taxon>
        <taxon>Oscillospiraceae</taxon>
        <taxon>Ruminococcus</taxon>
    </lineage>
</organism>
<gene>
    <name evidence="1" type="ORF">RUMCAL_00184</name>
</gene>
<evidence type="ECO:0000313" key="2">
    <source>
        <dbReference type="Proteomes" id="UP000016662"/>
    </source>
</evidence>
<dbReference type="PATRIC" id="fig|411473.3.peg.163"/>
<evidence type="ECO:0000313" key="1">
    <source>
        <dbReference type="EMBL" id="ERJ97401.1"/>
    </source>
</evidence>
<name>U2KFT5_9FIRM</name>
<sequence>MLSIKEKMLMLVTSAQAAKLLRQFNDELRALQLKEANSCSFVAAIQEDVESVRPEYNFKEMRDAQAEVECKIRKVKHAINVFNTTTIIPDFNITIDEMLVYLPQLNAKCTTLSKMRDAMPKVRVSSGYSGGGNIIDYKYANYDIEEVSKYYAELSDTLAKAQTVLDLVNSTVEFEINI</sequence>
<keyword evidence="2" id="KW-1185">Reference proteome</keyword>
<dbReference type="Proteomes" id="UP000016662">
    <property type="component" value="Unassembled WGS sequence"/>
</dbReference>
<dbReference type="HOGENOM" id="CLU_100572_0_0_9"/>
<reference evidence="1 2" key="1">
    <citation type="submission" date="2013-07" db="EMBL/GenBank/DDBJ databases">
        <authorList>
            <person name="Weinstock G."/>
            <person name="Sodergren E."/>
            <person name="Wylie T."/>
            <person name="Fulton L."/>
            <person name="Fulton R."/>
            <person name="Fronick C."/>
            <person name="O'Laughlin M."/>
            <person name="Godfrey J."/>
            <person name="Miner T."/>
            <person name="Herter B."/>
            <person name="Appelbaum E."/>
            <person name="Cordes M."/>
            <person name="Lek S."/>
            <person name="Wollam A."/>
            <person name="Pepin K.H."/>
            <person name="Palsikar V.B."/>
            <person name="Mitreva M."/>
            <person name="Wilson R.K."/>
        </authorList>
    </citation>
    <scope>NUCLEOTIDE SEQUENCE [LARGE SCALE GENOMIC DNA]</scope>
    <source>
        <strain evidence="1 2">ATCC 27760</strain>
    </source>
</reference>
<dbReference type="AlphaFoldDB" id="U2KFT5"/>
<dbReference type="STRING" id="411473.RUMCAL_00184"/>
<proteinExistence type="predicted"/>
<dbReference type="Gene3D" id="6.10.320.10">
    <property type="match status" value="1"/>
</dbReference>
<accession>U2KFT5</accession>
<dbReference type="EMBL" id="AWVF01000026">
    <property type="protein sequence ID" value="ERJ97401.1"/>
    <property type="molecule type" value="Genomic_DNA"/>
</dbReference>